<evidence type="ECO:0000313" key="1">
    <source>
        <dbReference type="EMBL" id="CDD10337.1"/>
    </source>
</evidence>
<name>R6XVM5_9FIRM</name>
<dbReference type="EMBL" id="CBGL010000029">
    <property type="protein sequence ID" value="CDD10337.1"/>
    <property type="molecule type" value="Genomic_DNA"/>
</dbReference>
<comment type="caution">
    <text evidence="1">The sequence shown here is derived from an EMBL/GenBank/DDBJ whole genome shotgun (WGS) entry which is preliminary data.</text>
</comment>
<gene>
    <name evidence="1" type="ORF">BN587_01961</name>
</gene>
<dbReference type="AlphaFoldDB" id="R6XVM5"/>
<dbReference type="RefSeq" id="WP_021720993.1">
    <property type="nucleotide sequence ID" value="NZ_FR892819.1"/>
</dbReference>
<sequence length="73" mass="8633">MTKRMEQTQNAKMVQLALFREYGFQPCLKDIKILNTRDFDEFPGHVEALYTVVKGHFYNVFFDVTGEATVYKY</sequence>
<protein>
    <submittedName>
        <fullName evidence="1">Uncharacterized protein</fullName>
    </submittedName>
</protein>
<accession>R6XVM5</accession>
<dbReference type="Proteomes" id="UP000014937">
    <property type="component" value="Unassembled WGS sequence"/>
</dbReference>
<dbReference type="HOGENOM" id="CLU_2701566_0_0_9"/>
<proteinExistence type="predicted"/>
<evidence type="ECO:0000313" key="2">
    <source>
        <dbReference type="Proteomes" id="UP000014937"/>
    </source>
</evidence>
<reference evidence="1" key="1">
    <citation type="submission" date="2012-11" db="EMBL/GenBank/DDBJ databases">
        <title>Dependencies among metagenomic species, viruses, plasmids and units of genetic variation.</title>
        <authorList>
            <person name="Nielsen H.B."/>
            <person name="Almeida M."/>
            <person name="Juncker A.S."/>
            <person name="Rasmussen S."/>
            <person name="Li J."/>
            <person name="Sunagawa S."/>
            <person name="Plichta D."/>
            <person name="Gautier L."/>
            <person name="Le Chatelier E."/>
            <person name="Peletier E."/>
            <person name="Bonde I."/>
            <person name="Nielsen T."/>
            <person name="Manichanh C."/>
            <person name="Arumugam M."/>
            <person name="Batto J."/>
            <person name="Santos M.B.Q.D."/>
            <person name="Blom N."/>
            <person name="Borruel N."/>
            <person name="Burgdorf K.S."/>
            <person name="Boumezbeur F."/>
            <person name="Casellas F."/>
            <person name="Dore J."/>
            <person name="Guarner F."/>
            <person name="Hansen T."/>
            <person name="Hildebrand F."/>
            <person name="Kaas R.S."/>
            <person name="Kennedy S."/>
            <person name="Kristiansen K."/>
            <person name="Kultima J.R."/>
            <person name="Leonard P."/>
            <person name="Levenez F."/>
            <person name="Lund O."/>
            <person name="Moumen B."/>
            <person name="Le Paslier D."/>
            <person name="Pons N."/>
            <person name="Pedersen O."/>
            <person name="Prifti E."/>
            <person name="Qin J."/>
            <person name="Raes J."/>
            <person name="Tap J."/>
            <person name="Tims S."/>
            <person name="Ussery D.W."/>
            <person name="Yamada T."/>
            <person name="MetaHit consortium"/>
            <person name="Renault P."/>
            <person name="Sicheritz-Ponten T."/>
            <person name="Bork P."/>
            <person name="Wang J."/>
            <person name="Brunak S."/>
            <person name="Ehrlich S.D."/>
        </authorList>
    </citation>
    <scope>NUCLEOTIDE SEQUENCE [LARGE SCALE GENOMIC DNA]</scope>
</reference>
<organism evidence="1 2">
    <name type="scientific">Phascolarctobacterium succinatutens CAG:287</name>
    <dbReference type="NCBI Taxonomy" id="1263101"/>
    <lineage>
        <taxon>Bacteria</taxon>
        <taxon>Bacillati</taxon>
        <taxon>Bacillota</taxon>
        <taxon>Negativicutes</taxon>
        <taxon>Acidaminococcales</taxon>
        <taxon>Acidaminococcaceae</taxon>
        <taxon>Phascolarctobacterium</taxon>
    </lineage>
</organism>